<dbReference type="VEuPathDB" id="VectorBase:AQUA005547"/>
<reference evidence="2" key="1">
    <citation type="submission" date="2020-05" db="UniProtKB">
        <authorList>
            <consortium name="EnsemblMetazoa"/>
        </authorList>
    </citation>
    <scope>IDENTIFICATION</scope>
    <source>
        <strain evidence="2">SANGQUA</strain>
    </source>
</reference>
<accession>A0A182X6W1</accession>
<feature type="compositionally biased region" description="Polar residues" evidence="1">
    <location>
        <begin position="32"/>
        <end position="80"/>
    </location>
</feature>
<sequence>MGINHQPTTPISVLRSQFFYPNRKMSDIADTGSPTLPSRHNLFASSNGGPLAASTTSGSLGNATSTSSMTTSQEVSDTFT</sequence>
<dbReference type="STRING" id="34691.A0A182X6W1"/>
<dbReference type="AlphaFoldDB" id="A0A182X6W1"/>
<evidence type="ECO:0000313" key="2">
    <source>
        <dbReference type="EnsemblMetazoa" id="AQUA005547-PA"/>
    </source>
</evidence>
<dbReference type="EnsemblMetazoa" id="AQUA005547-RA">
    <property type="protein sequence ID" value="AQUA005547-PA"/>
    <property type="gene ID" value="AQUA005547"/>
</dbReference>
<dbReference type="Proteomes" id="UP000076407">
    <property type="component" value="Unassembled WGS sequence"/>
</dbReference>
<keyword evidence="3" id="KW-1185">Reference proteome</keyword>
<organism evidence="2 3">
    <name type="scientific">Anopheles quadriannulatus</name>
    <name type="common">Mosquito</name>
    <dbReference type="NCBI Taxonomy" id="34691"/>
    <lineage>
        <taxon>Eukaryota</taxon>
        <taxon>Metazoa</taxon>
        <taxon>Ecdysozoa</taxon>
        <taxon>Arthropoda</taxon>
        <taxon>Hexapoda</taxon>
        <taxon>Insecta</taxon>
        <taxon>Pterygota</taxon>
        <taxon>Neoptera</taxon>
        <taxon>Endopterygota</taxon>
        <taxon>Diptera</taxon>
        <taxon>Nematocera</taxon>
        <taxon>Culicoidea</taxon>
        <taxon>Culicidae</taxon>
        <taxon>Anophelinae</taxon>
        <taxon>Anopheles</taxon>
    </lineage>
</organism>
<feature type="region of interest" description="Disordered" evidence="1">
    <location>
        <begin position="25"/>
        <end position="80"/>
    </location>
</feature>
<protein>
    <submittedName>
        <fullName evidence="2">Uncharacterized protein</fullName>
    </submittedName>
</protein>
<evidence type="ECO:0000313" key="3">
    <source>
        <dbReference type="Proteomes" id="UP000076407"/>
    </source>
</evidence>
<name>A0A182X6W1_ANOQN</name>
<evidence type="ECO:0000256" key="1">
    <source>
        <dbReference type="SAM" id="MobiDB-lite"/>
    </source>
</evidence>
<proteinExistence type="predicted"/>